<evidence type="ECO:0000259" key="1">
    <source>
        <dbReference type="PROSITE" id="PS51340"/>
    </source>
</evidence>
<dbReference type="GO" id="GO:0003824">
    <property type="term" value="F:catalytic activity"/>
    <property type="evidence" value="ECO:0007669"/>
    <property type="project" value="InterPro"/>
</dbReference>
<name>A0A934N4L9_9BACT</name>
<dbReference type="InterPro" id="IPR005302">
    <property type="entry name" value="MoCF_Sase_C"/>
</dbReference>
<feature type="domain" description="MOSC" evidence="1">
    <location>
        <begin position="101"/>
        <end position="258"/>
    </location>
</feature>
<organism evidence="2 3">
    <name type="scientific">Candidatus Aeolococcus gillhamiae</name>
    <dbReference type="NCBI Taxonomy" id="3127015"/>
    <lineage>
        <taxon>Bacteria</taxon>
        <taxon>Bacillati</taxon>
        <taxon>Candidatus Dormiibacterota</taxon>
        <taxon>Candidatus Dormibacteria</taxon>
        <taxon>Candidatus Aeolococcales</taxon>
        <taxon>Candidatus Aeolococcaceae</taxon>
        <taxon>Candidatus Aeolococcus</taxon>
    </lineage>
</organism>
<accession>A0A934N4L9</accession>
<gene>
    <name evidence="2" type="ORF">JF886_03860</name>
</gene>
<reference evidence="2 3" key="1">
    <citation type="submission" date="2020-10" db="EMBL/GenBank/DDBJ databases">
        <title>Ca. Dormibacterota MAGs.</title>
        <authorList>
            <person name="Montgomery K."/>
        </authorList>
    </citation>
    <scope>NUCLEOTIDE SEQUENCE [LARGE SCALE GENOMIC DNA]</scope>
    <source>
        <strain evidence="2">SC8812_S17_18</strain>
    </source>
</reference>
<dbReference type="RefSeq" id="WP_337309808.1">
    <property type="nucleotide sequence ID" value="NZ_JAEKNS010000045.1"/>
</dbReference>
<evidence type="ECO:0000313" key="3">
    <source>
        <dbReference type="Proteomes" id="UP000606991"/>
    </source>
</evidence>
<dbReference type="Pfam" id="PF03473">
    <property type="entry name" value="MOSC"/>
    <property type="match status" value="1"/>
</dbReference>
<evidence type="ECO:0000313" key="2">
    <source>
        <dbReference type="EMBL" id="MBJ7593988.1"/>
    </source>
</evidence>
<dbReference type="GO" id="GO:0030151">
    <property type="term" value="F:molybdenum ion binding"/>
    <property type="evidence" value="ECO:0007669"/>
    <property type="project" value="InterPro"/>
</dbReference>
<dbReference type="SUPFAM" id="SSF50800">
    <property type="entry name" value="PK beta-barrel domain-like"/>
    <property type="match status" value="1"/>
</dbReference>
<dbReference type="InterPro" id="IPR005303">
    <property type="entry name" value="MOCOS_middle"/>
</dbReference>
<dbReference type="InterPro" id="IPR011037">
    <property type="entry name" value="Pyrv_Knase-like_insert_dom_sf"/>
</dbReference>
<protein>
    <submittedName>
        <fullName evidence="2">MOSC domain-containing protein</fullName>
    </submittedName>
</protein>
<dbReference type="Pfam" id="PF03476">
    <property type="entry name" value="MOSC_N"/>
    <property type="match status" value="1"/>
</dbReference>
<comment type="caution">
    <text evidence="2">The sequence shown here is derived from an EMBL/GenBank/DDBJ whole genome shotgun (WGS) entry which is preliminary data.</text>
</comment>
<dbReference type="GO" id="GO:0030170">
    <property type="term" value="F:pyridoxal phosphate binding"/>
    <property type="evidence" value="ECO:0007669"/>
    <property type="project" value="InterPro"/>
</dbReference>
<dbReference type="AlphaFoldDB" id="A0A934N4L9"/>
<sequence>MSGTVAWLCVAPVKGMRLQEVDELRLEEHGAHNDRRFVITDESAHLINGKHLGALMQLVAMCDDTAATLTVQFPDGTTVTDRVALGETQTMTAYGCPRAVRPVMGPWSAALSRWAGRELRVMQPVDPGDGIDRRRRGGVTLLSVASVDWLAEAAAVDDVDARRFRMTIGVAGVDAFAEERWLGRTVGVGGASVRVGGNVGRCAVTTENPQTGVADLQTLHVLARLRGEVDASEPLPFGVWGEVAVPGVVRVGDEVGAGD</sequence>
<dbReference type="Proteomes" id="UP000606991">
    <property type="component" value="Unassembled WGS sequence"/>
</dbReference>
<proteinExistence type="predicted"/>
<dbReference type="EMBL" id="JAEKNS010000045">
    <property type="protein sequence ID" value="MBJ7593988.1"/>
    <property type="molecule type" value="Genomic_DNA"/>
</dbReference>
<dbReference type="PROSITE" id="PS51340">
    <property type="entry name" value="MOSC"/>
    <property type="match status" value="1"/>
</dbReference>